<dbReference type="Pfam" id="PF20179">
    <property type="entry name" value="MSS51_C"/>
    <property type="match status" value="1"/>
</dbReference>
<reference evidence="2 3" key="1">
    <citation type="journal article" date="2010" name="Science">
        <title>Genomic comparison of the ants Camponotus floridanus and Harpegnathos saltator.</title>
        <authorList>
            <person name="Bonasio R."/>
            <person name="Zhang G."/>
            <person name="Ye C."/>
            <person name="Mutti N.S."/>
            <person name="Fang X."/>
            <person name="Qin N."/>
            <person name="Donahue G."/>
            <person name="Yang P."/>
            <person name="Li Q."/>
            <person name="Li C."/>
            <person name="Zhang P."/>
            <person name="Huang Z."/>
            <person name="Berger S.L."/>
            <person name="Reinberg D."/>
            <person name="Wang J."/>
            <person name="Liebig J."/>
        </authorList>
    </citation>
    <scope>NUCLEOTIDE SEQUENCE [LARGE SCALE GENOMIC DNA]</scope>
    <source>
        <strain evidence="2 3">R22 G/1</strain>
    </source>
</reference>
<feature type="domain" description="Mitochondrial splicing suppressor 51-like C-terminal" evidence="1">
    <location>
        <begin position="347"/>
        <end position="528"/>
    </location>
</feature>
<accession>E2BQK0</accession>
<evidence type="ECO:0000313" key="3">
    <source>
        <dbReference type="Proteomes" id="UP000008237"/>
    </source>
</evidence>
<evidence type="ECO:0000259" key="1">
    <source>
        <dbReference type="Pfam" id="PF20179"/>
    </source>
</evidence>
<dbReference type="InterPro" id="IPR046824">
    <property type="entry name" value="Mss51-like_C"/>
</dbReference>
<dbReference type="InParanoid" id="E2BQK0"/>
<dbReference type="OrthoDB" id="5282002at2759"/>
<protein>
    <recommendedName>
        <fullName evidence="1">Mitochondrial splicing suppressor 51-like C-terminal domain-containing protein</fullName>
    </recommendedName>
</protein>
<gene>
    <name evidence="2" type="ORF">EAI_09417</name>
</gene>
<name>E2BQK0_HARSA</name>
<dbReference type="Proteomes" id="UP000008237">
    <property type="component" value="Unassembled WGS sequence"/>
</dbReference>
<dbReference type="PANTHER" id="PTHR28069:SF2">
    <property type="entry name" value="GH20023P"/>
    <property type="match status" value="1"/>
</dbReference>
<evidence type="ECO:0000313" key="2">
    <source>
        <dbReference type="EMBL" id="EFN82058.1"/>
    </source>
</evidence>
<dbReference type="AlphaFoldDB" id="E2BQK0"/>
<organism evidence="3">
    <name type="scientific">Harpegnathos saltator</name>
    <name type="common">Jerdon's jumping ant</name>
    <dbReference type="NCBI Taxonomy" id="610380"/>
    <lineage>
        <taxon>Eukaryota</taxon>
        <taxon>Metazoa</taxon>
        <taxon>Ecdysozoa</taxon>
        <taxon>Arthropoda</taxon>
        <taxon>Hexapoda</taxon>
        <taxon>Insecta</taxon>
        <taxon>Pterygota</taxon>
        <taxon>Neoptera</taxon>
        <taxon>Endopterygota</taxon>
        <taxon>Hymenoptera</taxon>
        <taxon>Apocrita</taxon>
        <taxon>Aculeata</taxon>
        <taxon>Formicoidea</taxon>
        <taxon>Formicidae</taxon>
        <taxon>Ponerinae</taxon>
        <taxon>Ponerini</taxon>
        <taxon>Harpegnathos</taxon>
    </lineage>
</organism>
<dbReference type="PANTHER" id="PTHR28069">
    <property type="entry name" value="GH20023P"/>
    <property type="match status" value="1"/>
</dbReference>
<proteinExistence type="predicted"/>
<keyword evidence="3" id="KW-1185">Reference proteome</keyword>
<sequence length="555" mass="65084">MPLDVCCQFFGNIPRGNRHLSLLLKQGAKSLDEEVEQVKSEYLKVIKRTEDDTVGARLRHICCEEESGLTHTLLTTLLRLDYCQQRRFATSSCEREVLYVIHPAEASDLNRLRRIRTKACDAMATRSEYQKRQVCHYDRMFFHPMVCHVCKWLKSETMISCDCNMISYCCRQHMAMNQEESNGNLGHRQICRVIQELVHERRMRTFYGKTLIEWTRHKRHYVNAVEKKLARELQPHEKQMLLFARACHICYIETDLTACPGCFSVDYCPAHRNFTEPHECAKLREWLHFEMQALNVNPVPIWRTFHDFPERINVYDMDSFYEAYMLPARNKTWTILDMVYSEYLSRPLTMYYSMQDAELLDIPKTKNTYVIHIIEASGIDKVNLPSWEIFLHAFQQPMKLIVIMVGVDLASDLAGRYGIVQTCSEKCATIGHKLYFRYYRMLYHLYAGSELYTKPDVIVGFQVAFNDGETLAQFLTSLKSPFCPVIFTSRSKANMRKLTNKLQAILTFRVKSVLNTQNGFRSHRPYRDHVTGRVFYRNECVIIFKQLGNLSSNED</sequence>
<dbReference type="EMBL" id="GL449769">
    <property type="protein sequence ID" value="EFN82058.1"/>
    <property type="molecule type" value="Genomic_DNA"/>
</dbReference>